<dbReference type="CDD" id="cd04496">
    <property type="entry name" value="SSB_OBF"/>
    <property type="match status" value="1"/>
</dbReference>
<dbReference type="InterPro" id="IPR012340">
    <property type="entry name" value="NA-bd_OB-fold"/>
</dbReference>
<organism evidence="4 5">
    <name type="scientific">Aquella oligotrophica</name>
    <dbReference type="NCBI Taxonomy" id="2067065"/>
    <lineage>
        <taxon>Bacteria</taxon>
        <taxon>Pseudomonadati</taxon>
        <taxon>Pseudomonadota</taxon>
        <taxon>Betaproteobacteria</taxon>
        <taxon>Neisseriales</taxon>
        <taxon>Neisseriaceae</taxon>
        <taxon>Aquella</taxon>
    </lineage>
</organism>
<comment type="caution">
    <text evidence="2">Lacks conserved residue(s) required for the propagation of feature annotation.</text>
</comment>
<evidence type="ECO:0000256" key="3">
    <source>
        <dbReference type="RuleBase" id="RU000524"/>
    </source>
</evidence>
<dbReference type="GO" id="GO:0006260">
    <property type="term" value="P:DNA replication"/>
    <property type="evidence" value="ECO:0007669"/>
    <property type="project" value="InterPro"/>
</dbReference>
<dbReference type="PROSITE" id="PS50935">
    <property type="entry name" value="SSB"/>
    <property type="match status" value="1"/>
</dbReference>
<dbReference type="Gene3D" id="2.40.50.140">
    <property type="entry name" value="Nucleic acid-binding proteins"/>
    <property type="match status" value="1"/>
</dbReference>
<dbReference type="GO" id="GO:0003697">
    <property type="term" value="F:single-stranded DNA binding"/>
    <property type="evidence" value="ECO:0007669"/>
    <property type="project" value="UniProtKB-UniRule"/>
</dbReference>
<evidence type="ECO:0000256" key="1">
    <source>
        <dbReference type="ARBA" id="ARBA00023125"/>
    </source>
</evidence>
<dbReference type="PANTHER" id="PTHR10302">
    <property type="entry name" value="SINGLE-STRANDED DNA-BINDING PROTEIN"/>
    <property type="match status" value="1"/>
</dbReference>
<dbReference type="OrthoDB" id="9809878at2"/>
<keyword evidence="1 2" id="KW-0238">DNA-binding</keyword>
<dbReference type="InterPro" id="IPR011344">
    <property type="entry name" value="ssDNA-bd"/>
</dbReference>
<feature type="DNA-binding region" evidence="2">
    <location>
        <begin position="55"/>
        <end position="61"/>
    </location>
</feature>
<dbReference type="InterPro" id="IPR000424">
    <property type="entry name" value="Primosome_PriB/ssb"/>
</dbReference>
<dbReference type="Pfam" id="PF00436">
    <property type="entry name" value="SSB"/>
    <property type="match status" value="1"/>
</dbReference>
<dbReference type="RefSeq" id="WP_102951245.1">
    <property type="nucleotide sequence ID" value="NZ_CP024847.1"/>
</dbReference>
<dbReference type="SUPFAM" id="SSF50249">
    <property type="entry name" value="Nucleic acid-binding proteins"/>
    <property type="match status" value="1"/>
</dbReference>
<keyword evidence="5" id="KW-1185">Reference proteome</keyword>
<reference evidence="5" key="1">
    <citation type="submission" date="2017-11" db="EMBL/GenBank/DDBJ databases">
        <authorList>
            <person name="Chan K.G."/>
            <person name="Lee L.S."/>
        </authorList>
    </citation>
    <scope>NUCLEOTIDE SEQUENCE [LARGE SCALE GENOMIC DNA]</scope>
    <source>
        <strain evidence="5">DSM 100970</strain>
    </source>
</reference>
<comment type="subunit">
    <text evidence="2">Homotetramer.</text>
</comment>
<accession>A0A2I7N668</accession>
<dbReference type="NCBIfam" id="TIGR00621">
    <property type="entry name" value="ssb"/>
    <property type="match status" value="1"/>
</dbReference>
<protein>
    <recommendedName>
        <fullName evidence="2 3">Single-stranded DNA-binding protein</fullName>
        <shortName evidence="2">SSB</shortName>
    </recommendedName>
</protein>
<gene>
    <name evidence="4" type="ORF">CUN60_06445</name>
</gene>
<sequence length="143" mass="16313">MARGSVNKVILIGNLGGDPEVRYMTNSEPVTSFSLATTEAWRDKASGEKKEQTEWHRVVVYGKLAEIIGKFAKKGSHMYVEGRLRTRKWVDQQNNNRFTTEIVANEVHILANRNNGLDDSVNDDELDDISFNQDYAHNYESSY</sequence>
<dbReference type="PANTHER" id="PTHR10302:SF27">
    <property type="entry name" value="SINGLE-STRANDED DNA-BINDING PROTEIN"/>
    <property type="match status" value="1"/>
</dbReference>
<dbReference type="KEGG" id="nba:CUN60_06445"/>
<dbReference type="EMBL" id="CP024847">
    <property type="protein sequence ID" value="AUR51949.1"/>
    <property type="molecule type" value="Genomic_DNA"/>
</dbReference>
<dbReference type="AlphaFoldDB" id="A0A2I7N668"/>
<name>A0A2I7N668_9NEIS</name>
<dbReference type="HAMAP" id="MF_00984">
    <property type="entry name" value="SSB"/>
    <property type="match status" value="1"/>
</dbReference>
<dbReference type="Proteomes" id="UP000236655">
    <property type="component" value="Chromosome"/>
</dbReference>
<dbReference type="GO" id="GO:0009295">
    <property type="term" value="C:nucleoid"/>
    <property type="evidence" value="ECO:0007669"/>
    <property type="project" value="TreeGrafter"/>
</dbReference>
<evidence type="ECO:0000313" key="4">
    <source>
        <dbReference type="EMBL" id="AUR51949.1"/>
    </source>
</evidence>
<evidence type="ECO:0000256" key="2">
    <source>
        <dbReference type="HAMAP-Rule" id="MF_00984"/>
    </source>
</evidence>
<proteinExistence type="inferred from homology"/>
<evidence type="ECO:0000313" key="5">
    <source>
        <dbReference type="Proteomes" id="UP000236655"/>
    </source>
</evidence>